<name>A0A1I3BLR2_9LACT</name>
<dbReference type="SMART" id="SM00388">
    <property type="entry name" value="HisKA"/>
    <property type="match status" value="1"/>
</dbReference>
<keyword evidence="7 14" id="KW-0812">Transmembrane</keyword>
<keyword evidence="11 14" id="KW-1133">Transmembrane helix</keyword>
<dbReference type="InterPro" id="IPR000014">
    <property type="entry name" value="PAS"/>
</dbReference>
<dbReference type="Pfam" id="PF13426">
    <property type="entry name" value="PAS_9"/>
    <property type="match status" value="1"/>
</dbReference>
<keyword evidence="9 17" id="KW-0418">Kinase</keyword>
<comment type="catalytic activity">
    <reaction evidence="1">
        <text>ATP + protein L-histidine = ADP + protein N-phospho-L-histidine.</text>
        <dbReference type="EC" id="2.7.13.3"/>
    </reaction>
</comment>
<evidence type="ECO:0000256" key="7">
    <source>
        <dbReference type="ARBA" id="ARBA00022692"/>
    </source>
</evidence>
<dbReference type="PROSITE" id="PS50885">
    <property type="entry name" value="HAMP"/>
    <property type="match status" value="1"/>
</dbReference>
<dbReference type="GO" id="GO:0005524">
    <property type="term" value="F:ATP binding"/>
    <property type="evidence" value="ECO:0007669"/>
    <property type="project" value="UniProtKB-KW"/>
</dbReference>
<dbReference type="OrthoDB" id="9813151at2"/>
<dbReference type="CDD" id="cd00082">
    <property type="entry name" value="HisKA"/>
    <property type="match status" value="1"/>
</dbReference>
<feature type="domain" description="HAMP" evidence="16">
    <location>
        <begin position="191"/>
        <end position="243"/>
    </location>
</feature>
<dbReference type="Gene3D" id="6.10.340.10">
    <property type="match status" value="1"/>
</dbReference>
<dbReference type="Pfam" id="PF02518">
    <property type="entry name" value="HATPase_c"/>
    <property type="match status" value="1"/>
</dbReference>
<evidence type="ECO:0000256" key="13">
    <source>
        <dbReference type="ARBA" id="ARBA00023136"/>
    </source>
</evidence>
<dbReference type="InterPro" id="IPR003661">
    <property type="entry name" value="HisK_dim/P_dom"/>
</dbReference>
<accession>A0A1I3BLR2</accession>
<gene>
    <name evidence="17" type="ORF">SAMN04489868_10751</name>
</gene>
<dbReference type="GO" id="GO:0004721">
    <property type="term" value="F:phosphoprotein phosphatase activity"/>
    <property type="evidence" value="ECO:0007669"/>
    <property type="project" value="TreeGrafter"/>
</dbReference>
<dbReference type="InterPro" id="IPR036890">
    <property type="entry name" value="HATPase_C_sf"/>
</dbReference>
<keyword evidence="13 14" id="KW-0472">Membrane</keyword>
<keyword evidence="5" id="KW-0597">Phosphoprotein</keyword>
<keyword evidence="18" id="KW-1185">Reference proteome</keyword>
<feature type="transmembrane region" description="Helical" evidence="14">
    <location>
        <begin position="170"/>
        <end position="190"/>
    </location>
</feature>
<dbReference type="GO" id="GO:0005886">
    <property type="term" value="C:plasma membrane"/>
    <property type="evidence" value="ECO:0007669"/>
    <property type="project" value="UniProtKB-SubCell"/>
</dbReference>
<dbReference type="EMBL" id="FOQE01000007">
    <property type="protein sequence ID" value="SFH62711.1"/>
    <property type="molecule type" value="Genomic_DNA"/>
</dbReference>
<dbReference type="InterPro" id="IPR050351">
    <property type="entry name" value="BphY/WalK/GraS-like"/>
</dbReference>
<dbReference type="SMART" id="SM00091">
    <property type="entry name" value="PAS"/>
    <property type="match status" value="1"/>
</dbReference>
<evidence type="ECO:0000256" key="10">
    <source>
        <dbReference type="ARBA" id="ARBA00022840"/>
    </source>
</evidence>
<feature type="transmembrane region" description="Helical" evidence="14">
    <location>
        <begin position="6"/>
        <end position="31"/>
    </location>
</feature>
<evidence type="ECO:0000256" key="14">
    <source>
        <dbReference type="SAM" id="Phobius"/>
    </source>
</evidence>
<dbReference type="PROSITE" id="PS50109">
    <property type="entry name" value="HIS_KIN"/>
    <property type="match status" value="1"/>
</dbReference>
<keyword evidence="4" id="KW-1003">Cell membrane</keyword>
<dbReference type="Proteomes" id="UP000198668">
    <property type="component" value="Unassembled WGS sequence"/>
</dbReference>
<evidence type="ECO:0000256" key="1">
    <source>
        <dbReference type="ARBA" id="ARBA00000085"/>
    </source>
</evidence>
<reference evidence="17 18" key="1">
    <citation type="submission" date="2016-10" db="EMBL/GenBank/DDBJ databases">
        <authorList>
            <person name="de Groot N.N."/>
        </authorList>
    </citation>
    <scope>NUCLEOTIDE SEQUENCE [LARGE SCALE GENOMIC DNA]</scope>
    <source>
        <strain evidence="17 18">DSM 27630</strain>
    </source>
</reference>
<feature type="domain" description="Histidine kinase" evidence="15">
    <location>
        <begin position="372"/>
        <end position="588"/>
    </location>
</feature>
<dbReference type="SUPFAM" id="SSF47384">
    <property type="entry name" value="Homodimeric domain of signal transducing histidine kinase"/>
    <property type="match status" value="1"/>
</dbReference>
<dbReference type="SUPFAM" id="SSF55785">
    <property type="entry name" value="PYP-like sensor domain (PAS domain)"/>
    <property type="match status" value="1"/>
</dbReference>
<dbReference type="InterPro" id="IPR029151">
    <property type="entry name" value="Sensor-like_sf"/>
</dbReference>
<dbReference type="CDD" id="cd06225">
    <property type="entry name" value="HAMP"/>
    <property type="match status" value="1"/>
</dbReference>
<dbReference type="AlphaFoldDB" id="A0A1I3BLR2"/>
<dbReference type="SMART" id="SM00304">
    <property type="entry name" value="HAMP"/>
    <property type="match status" value="1"/>
</dbReference>
<dbReference type="SMART" id="SM00387">
    <property type="entry name" value="HATPase_c"/>
    <property type="match status" value="1"/>
</dbReference>
<dbReference type="FunFam" id="3.30.565.10:FF:000006">
    <property type="entry name" value="Sensor histidine kinase WalK"/>
    <property type="match status" value="1"/>
</dbReference>
<evidence type="ECO:0000256" key="12">
    <source>
        <dbReference type="ARBA" id="ARBA00023012"/>
    </source>
</evidence>
<dbReference type="CDD" id="cd00130">
    <property type="entry name" value="PAS"/>
    <property type="match status" value="1"/>
</dbReference>
<dbReference type="Pfam" id="PF00512">
    <property type="entry name" value="HisKA"/>
    <property type="match status" value="1"/>
</dbReference>
<dbReference type="PANTHER" id="PTHR45453">
    <property type="entry name" value="PHOSPHATE REGULON SENSOR PROTEIN PHOR"/>
    <property type="match status" value="1"/>
</dbReference>
<evidence type="ECO:0000256" key="3">
    <source>
        <dbReference type="ARBA" id="ARBA00012438"/>
    </source>
</evidence>
<dbReference type="RefSeq" id="WP_092091615.1">
    <property type="nucleotide sequence ID" value="NZ_FOQE01000007.1"/>
</dbReference>
<dbReference type="NCBIfam" id="NF046044">
    <property type="entry name" value="PnpS"/>
    <property type="match status" value="1"/>
</dbReference>
<keyword evidence="8" id="KW-0547">Nucleotide-binding</keyword>
<dbReference type="CDD" id="cd00075">
    <property type="entry name" value="HATPase"/>
    <property type="match status" value="1"/>
</dbReference>
<dbReference type="FunFam" id="1.10.287.130:FF:000001">
    <property type="entry name" value="Two-component sensor histidine kinase"/>
    <property type="match status" value="1"/>
</dbReference>
<dbReference type="InterPro" id="IPR004358">
    <property type="entry name" value="Sig_transdc_His_kin-like_C"/>
</dbReference>
<evidence type="ECO:0000256" key="8">
    <source>
        <dbReference type="ARBA" id="ARBA00022741"/>
    </source>
</evidence>
<evidence type="ECO:0000259" key="16">
    <source>
        <dbReference type="PROSITE" id="PS50885"/>
    </source>
</evidence>
<evidence type="ECO:0000313" key="18">
    <source>
        <dbReference type="Proteomes" id="UP000198668"/>
    </source>
</evidence>
<dbReference type="Gene3D" id="3.30.450.20">
    <property type="entry name" value="PAS domain"/>
    <property type="match status" value="2"/>
</dbReference>
<proteinExistence type="predicted"/>
<dbReference type="PANTHER" id="PTHR45453:SF1">
    <property type="entry name" value="PHOSPHATE REGULON SENSOR PROTEIN PHOR"/>
    <property type="match status" value="1"/>
</dbReference>
<dbReference type="InterPro" id="IPR035965">
    <property type="entry name" value="PAS-like_dom_sf"/>
</dbReference>
<evidence type="ECO:0000256" key="5">
    <source>
        <dbReference type="ARBA" id="ARBA00022553"/>
    </source>
</evidence>
<organism evidence="17 18">
    <name type="scientific">Pisciglobus halotolerans</name>
    <dbReference type="NCBI Taxonomy" id="745365"/>
    <lineage>
        <taxon>Bacteria</taxon>
        <taxon>Bacillati</taxon>
        <taxon>Bacillota</taxon>
        <taxon>Bacilli</taxon>
        <taxon>Lactobacillales</taxon>
        <taxon>Carnobacteriaceae</taxon>
    </lineage>
</organism>
<evidence type="ECO:0000256" key="4">
    <source>
        <dbReference type="ARBA" id="ARBA00022475"/>
    </source>
</evidence>
<protein>
    <recommendedName>
        <fullName evidence="3">histidine kinase</fullName>
        <ecNumber evidence="3">2.7.13.3</ecNumber>
    </recommendedName>
</protein>
<evidence type="ECO:0000259" key="15">
    <source>
        <dbReference type="PROSITE" id="PS50109"/>
    </source>
</evidence>
<dbReference type="Gene3D" id="1.10.287.130">
    <property type="match status" value="1"/>
</dbReference>
<evidence type="ECO:0000256" key="2">
    <source>
        <dbReference type="ARBA" id="ARBA00004651"/>
    </source>
</evidence>
<dbReference type="InterPro" id="IPR003660">
    <property type="entry name" value="HAMP_dom"/>
</dbReference>
<dbReference type="InterPro" id="IPR005467">
    <property type="entry name" value="His_kinase_dom"/>
</dbReference>
<dbReference type="Gene3D" id="3.30.565.10">
    <property type="entry name" value="Histidine kinase-like ATPase, C-terminal domain"/>
    <property type="match status" value="1"/>
</dbReference>
<dbReference type="InterPro" id="IPR036097">
    <property type="entry name" value="HisK_dim/P_sf"/>
</dbReference>
<comment type="subcellular location">
    <subcellularLocation>
        <location evidence="2">Cell membrane</location>
        <topology evidence="2">Multi-pass membrane protein</topology>
    </subcellularLocation>
</comment>
<dbReference type="InterPro" id="IPR003594">
    <property type="entry name" value="HATPase_dom"/>
</dbReference>
<keyword evidence="6" id="KW-0808">Transferase</keyword>
<evidence type="ECO:0000313" key="17">
    <source>
        <dbReference type="EMBL" id="SFH62711.1"/>
    </source>
</evidence>
<keyword evidence="12" id="KW-0902">Two-component regulatory system</keyword>
<dbReference type="SUPFAM" id="SSF103190">
    <property type="entry name" value="Sensory domain-like"/>
    <property type="match status" value="1"/>
</dbReference>
<evidence type="ECO:0000256" key="11">
    <source>
        <dbReference type="ARBA" id="ARBA00022989"/>
    </source>
</evidence>
<sequence length="588" mass="67022">MKQLQYQILSTFIVIFTLFSLSFSFFLHSVLSEDARNHQRTQLTEQAKLMADFLNELPMLDNEQKTESFLANLSKDSKTRLTLISTTGQVLYDSSMDKEQIENHLDREEVQDVLKGKPYSISERKSETTLELQFYVAVPVVSNTNEITAVLRLAQPEKELAKIGQQIPRVLFLFILLALGAASIVTYFLAKKIAKPVQEVMFVTKELANKNYAVRFSGRGYGELAELGSTVNELAVSLEDQMQEIKQNDKQLHELINHLVIGVMLLDHQRSVQMVNPAMERILRTGADALIGKPYVEVIKSYGLSHLIEKTYRKKTTQNDEIYFYYPEDTIVDANIVPLIEREPNDLRLIVLLYDITEIRRLEKVRTDFVANASHELRTPVTALKGFTETLLDGAMKDPEVLQQFLDIMLKESRRLDSLVNDILELSRAEQKQVPLEVETVSLEQTVNSAVQLVRQKADQKKITINMVIDPLMLQTDPDRLKQVLANLLHNAVAYTQEKGEVVVRAYQEDQMATIQVKDNGIGIPEDEQDRIFERFYRVDKARSRYSGGTGLGLSIVRYLVENLNGTIFVESKLGLGTVFTVKLPIRF</sequence>
<evidence type="ECO:0000256" key="9">
    <source>
        <dbReference type="ARBA" id="ARBA00022777"/>
    </source>
</evidence>
<dbReference type="GO" id="GO:0016036">
    <property type="term" value="P:cellular response to phosphate starvation"/>
    <property type="evidence" value="ECO:0007669"/>
    <property type="project" value="TreeGrafter"/>
</dbReference>
<dbReference type="GO" id="GO:0000155">
    <property type="term" value="F:phosphorelay sensor kinase activity"/>
    <property type="evidence" value="ECO:0007669"/>
    <property type="project" value="InterPro"/>
</dbReference>
<dbReference type="EC" id="2.7.13.3" evidence="3"/>
<evidence type="ECO:0000256" key="6">
    <source>
        <dbReference type="ARBA" id="ARBA00022679"/>
    </source>
</evidence>
<dbReference type="SUPFAM" id="SSF55874">
    <property type="entry name" value="ATPase domain of HSP90 chaperone/DNA topoisomerase II/histidine kinase"/>
    <property type="match status" value="1"/>
</dbReference>
<dbReference type="PRINTS" id="PR00344">
    <property type="entry name" value="BCTRLSENSOR"/>
</dbReference>
<keyword evidence="10" id="KW-0067">ATP-binding</keyword>